<organism evidence="2 3">
    <name type="scientific">Oryzomicrobium terrae</name>
    <dbReference type="NCBI Taxonomy" id="1735038"/>
    <lineage>
        <taxon>Bacteria</taxon>
        <taxon>Pseudomonadati</taxon>
        <taxon>Pseudomonadota</taxon>
        <taxon>Betaproteobacteria</taxon>
        <taxon>Rhodocyclales</taxon>
        <taxon>Rhodocyclaceae</taxon>
        <taxon>Oryzomicrobium</taxon>
    </lineage>
</organism>
<sequence length="163" mass="17151">MHHATHATQSSATPRRLRRGIAALLLALNAAGALAQAALPTVEVFKSPYCGCCTDWVKHMQAAGFTVKVHNVDDTQAARAAAGMPDSLASCHTAKVGGYAIEGHVPAQDIRRLLAEKPKAVGLAVPGMPQGAPGMEVPKPQPYDTLLVSREGGREKVSVFARH</sequence>
<accession>A0A5C1EAA3</accession>
<keyword evidence="1" id="KW-0732">Signal</keyword>
<evidence type="ECO:0000256" key="1">
    <source>
        <dbReference type="SAM" id="SignalP"/>
    </source>
</evidence>
<dbReference type="Pfam" id="PF04214">
    <property type="entry name" value="DUF411"/>
    <property type="match status" value="1"/>
</dbReference>
<gene>
    <name evidence="2" type="ORF">OTERR_17320</name>
</gene>
<dbReference type="KEGG" id="otr:OTERR_17320"/>
<feature type="signal peptide" evidence="1">
    <location>
        <begin position="1"/>
        <end position="35"/>
    </location>
</feature>
<proteinExistence type="predicted"/>
<keyword evidence="3" id="KW-1185">Reference proteome</keyword>
<evidence type="ECO:0008006" key="4">
    <source>
        <dbReference type="Google" id="ProtNLM"/>
    </source>
</evidence>
<evidence type="ECO:0000313" key="3">
    <source>
        <dbReference type="Proteomes" id="UP000323671"/>
    </source>
</evidence>
<feature type="chain" id="PRO_5023027083" description="Metal-binding protein" evidence="1">
    <location>
        <begin position="36"/>
        <end position="163"/>
    </location>
</feature>
<reference evidence="2 3" key="1">
    <citation type="submission" date="2017-07" db="EMBL/GenBank/DDBJ databases">
        <title>Complete genome sequence of Oryzomicrobium terrae TPP412.</title>
        <authorList>
            <person name="Chiu L.-W."/>
            <person name="Lo K.-J."/>
            <person name="Tsai Y.-M."/>
            <person name="Lin S.-S."/>
            <person name="Kuo C.-H."/>
            <person name="Liu C.-T."/>
        </authorList>
    </citation>
    <scope>NUCLEOTIDE SEQUENCE [LARGE SCALE GENOMIC DNA]</scope>
    <source>
        <strain evidence="2 3">TPP412</strain>
    </source>
</reference>
<protein>
    <recommendedName>
        <fullName evidence="4">Metal-binding protein</fullName>
    </recommendedName>
</protein>
<dbReference type="EMBL" id="CP022579">
    <property type="protein sequence ID" value="QEL65208.1"/>
    <property type="molecule type" value="Genomic_DNA"/>
</dbReference>
<dbReference type="AlphaFoldDB" id="A0A5C1EAA3"/>
<name>A0A5C1EAA3_9RHOO</name>
<dbReference type="Proteomes" id="UP000323671">
    <property type="component" value="Chromosome"/>
</dbReference>
<dbReference type="SUPFAM" id="SSF52833">
    <property type="entry name" value="Thioredoxin-like"/>
    <property type="match status" value="1"/>
</dbReference>
<dbReference type="InterPro" id="IPR036249">
    <property type="entry name" value="Thioredoxin-like_sf"/>
</dbReference>
<dbReference type="RefSeq" id="WP_223115910.1">
    <property type="nucleotide sequence ID" value="NZ_CP022579.1"/>
</dbReference>
<evidence type="ECO:0000313" key="2">
    <source>
        <dbReference type="EMBL" id="QEL65208.1"/>
    </source>
</evidence>
<dbReference type="InterPro" id="IPR007332">
    <property type="entry name" value="DUF411"/>
</dbReference>